<comment type="caution">
    <text evidence="2">The sequence shown here is derived from an EMBL/GenBank/DDBJ whole genome shotgun (WGS) entry which is preliminary data.</text>
</comment>
<evidence type="ECO:0000313" key="2">
    <source>
        <dbReference type="EMBL" id="GLK07826.1"/>
    </source>
</evidence>
<protein>
    <submittedName>
        <fullName evidence="2">Uncharacterized protein</fullName>
    </submittedName>
</protein>
<organism evidence="2 3">
    <name type="scientific">Streptosporangium carneum</name>
    <dbReference type="NCBI Taxonomy" id="47481"/>
    <lineage>
        <taxon>Bacteria</taxon>
        <taxon>Bacillati</taxon>
        <taxon>Actinomycetota</taxon>
        <taxon>Actinomycetes</taxon>
        <taxon>Streptosporangiales</taxon>
        <taxon>Streptosporangiaceae</taxon>
        <taxon>Streptosporangium</taxon>
    </lineage>
</organism>
<sequence length="85" mass="8811">MGHTPIALCFQPNTVAYRRSIFGEDDGGTGRSTNTAHAHKVSESRTSGPRKPGTAASDAVGVTPSLSPWHVLAGSSMPFAGDDDN</sequence>
<dbReference type="EMBL" id="BSEV01000001">
    <property type="protein sequence ID" value="GLK07826.1"/>
    <property type="molecule type" value="Genomic_DNA"/>
</dbReference>
<keyword evidence="3" id="KW-1185">Reference proteome</keyword>
<dbReference type="Proteomes" id="UP001143474">
    <property type="component" value="Unassembled WGS sequence"/>
</dbReference>
<reference evidence="2" key="1">
    <citation type="journal article" date="2014" name="Int. J. Syst. Evol. Microbiol.">
        <title>Complete genome sequence of Corynebacterium casei LMG S-19264T (=DSM 44701T), isolated from a smear-ripened cheese.</title>
        <authorList>
            <consortium name="US DOE Joint Genome Institute (JGI-PGF)"/>
            <person name="Walter F."/>
            <person name="Albersmeier A."/>
            <person name="Kalinowski J."/>
            <person name="Ruckert C."/>
        </authorList>
    </citation>
    <scope>NUCLEOTIDE SEQUENCE</scope>
    <source>
        <strain evidence="2">VKM Ac-2007</strain>
    </source>
</reference>
<evidence type="ECO:0000313" key="3">
    <source>
        <dbReference type="Proteomes" id="UP001143474"/>
    </source>
</evidence>
<name>A0A9W6MB67_9ACTN</name>
<reference evidence="2" key="2">
    <citation type="submission" date="2023-01" db="EMBL/GenBank/DDBJ databases">
        <authorList>
            <person name="Sun Q."/>
            <person name="Evtushenko L."/>
        </authorList>
    </citation>
    <scope>NUCLEOTIDE SEQUENCE</scope>
    <source>
        <strain evidence="2">VKM Ac-2007</strain>
    </source>
</reference>
<accession>A0A9W6MB67</accession>
<evidence type="ECO:0000256" key="1">
    <source>
        <dbReference type="SAM" id="MobiDB-lite"/>
    </source>
</evidence>
<gene>
    <name evidence="2" type="ORF">GCM10017600_12310</name>
</gene>
<feature type="region of interest" description="Disordered" evidence="1">
    <location>
        <begin position="21"/>
        <end position="85"/>
    </location>
</feature>
<proteinExistence type="predicted"/>
<dbReference type="AlphaFoldDB" id="A0A9W6MB67"/>